<evidence type="ECO:0000313" key="1">
    <source>
        <dbReference type="EMBL" id="MDX8438359.1"/>
    </source>
</evidence>
<protein>
    <submittedName>
        <fullName evidence="1">Uncharacterized protein</fullName>
    </submittedName>
</protein>
<gene>
    <name evidence="1" type="ORF">RFM51_02055</name>
</gene>
<sequence>MAVIDVVKGAATVLGMDVPSLVYGATTREMVEMQELANVMATEIADAHDWQKLLVQKTFTGDGVADAFDMPADFLRMQKTSSLWSSRWLWATEHLTSPDQWIELQVTPVASVNGYWIIFGDQFHQWPVMANTETVKFFYVSDQLVAAGNGSLKTAFTEDADTFRLPEDLLKKAIIYRWKQNKGQAYEQDFDDYQDMLLRRIDSDAGSKPVVSGRPPVSWRGRRVAWPGSVTGAA</sequence>
<dbReference type="RefSeq" id="WP_320212195.1">
    <property type="nucleotide sequence ID" value="NZ_JAVIIS010000002.1"/>
</dbReference>
<comment type="caution">
    <text evidence="1">The sequence shown here is derived from an EMBL/GenBank/DDBJ whole genome shotgun (WGS) entry which is preliminary data.</text>
</comment>
<reference evidence="1 2" key="1">
    <citation type="submission" date="2023-08" db="EMBL/GenBank/DDBJ databases">
        <title>Implementing the SeqCode for naming new Mesorhizobium species isolated from Vachellia karroo root nodules.</title>
        <authorList>
            <person name="Van Lill M."/>
        </authorList>
    </citation>
    <scope>NUCLEOTIDE SEQUENCE [LARGE SCALE GENOMIC DNA]</scope>
    <source>
        <strain evidence="1 2">VK3E</strain>
    </source>
</reference>
<keyword evidence="2" id="KW-1185">Reference proteome</keyword>
<proteinExistence type="predicted"/>
<accession>A0ABU4WQP9</accession>
<evidence type="ECO:0000313" key="2">
    <source>
        <dbReference type="Proteomes" id="UP001272097"/>
    </source>
</evidence>
<dbReference type="InterPro" id="IPR056209">
    <property type="entry name" value="SU10_adaptor"/>
</dbReference>
<organism evidence="1 2">
    <name type="scientific">Mesorhizobium australafricanum</name>
    <dbReference type="NCBI Taxonomy" id="3072311"/>
    <lineage>
        <taxon>Bacteria</taxon>
        <taxon>Pseudomonadati</taxon>
        <taxon>Pseudomonadota</taxon>
        <taxon>Alphaproteobacteria</taxon>
        <taxon>Hyphomicrobiales</taxon>
        <taxon>Phyllobacteriaceae</taxon>
        <taxon>Mesorhizobium</taxon>
    </lineage>
</organism>
<dbReference type="Pfam" id="PF24175">
    <property type="entry name" value="SU10_adaptor"/>
    <property type="match status" value="1"/>
</dbReference>
<dbReference type="Proteomes" id="UP001272097">
    <property type="component" value="Unassembled WGS sequence"/>
</dbReference>
<dbReference type="EMBL" id="JAVIIS010000002">
    <property type="protein sequence ID" value="MDX8438359.1"/>
    <property type="molecule type" value="Genomic_DNA"/>
</dbReference>
<name>A0ABU4WQP9_9HYPH</name>